<dbReference type="GO" id="GO:0005886">
    <property type="term" value="C:plasma membrane"/>
    <property type="evidence" value="ECO:0007669"/>
    <property type="project" value="UniProtKB-SubCell"/>
</dbReference>
<evidence type="ECO:0000313" key="7">
    <source>
        <dbReference type="EMBL" id="MDG0813279.1"/>
    </source>
</evidence>
<accession>A0A9X4L3W5</accession>
<evidence type="ECO:0000256" key="4">
    <source>
        <dbReference type="ARBA" id="ARBA00022989"/>
    </source>
</evidence>
<organism evidence="7 8">
    <name type="scientific">Cohnella rhizosphaerae</name>
    <dbReference type="NCBI Taxonomy" id="1457232"/>
    <lineage>
        <taxon>Bacteria</taxon>
        <taxon>Bacillati</taxon>
        <taxon>Bacillota</taxon>
        <taxon>Bacilli</taxon>
        <taxon>Bacillales</taxon>
        <taxon>Paenibacillaceae</taxon>
        <taxon>Cohnella</taxon>
    </lineage>
</organism>
<evidence type="ECO:0000256" key="6">
    <source>
        <dbReference type="SAM" id="Phobius"/>
    </source>
</evidence>
<gene>
    <name evidence="7" type="ORF">OMP40_31305</name>
</gene>
<evidence type="ECO:0000256" key="1">
    <source>
        <dbReference type="ARBA" id="ARBA00004651"/>
    </source>
</evidence>
<comment type="caution">
    <text evidence="7">The sequence shown here is derived from an EMBL/GenBank/DDBJ whole genome shotgun (WGS) entry which is preliminary data.</text>
</comment>
<keyword evidence="2" id="KW-1003">Cell membrane</keyword>
<comment type="subcellular location">
    <subcellularLocation>
        <location evidence="1">Cell membrane</location>
        <topology evidence="1">Multi-pass membrane protein</topology>
    </subcellularLocation>
</comment>
<dbReference type="RefSeq" id="WP_277537107.1">
    <property type="nucleotide sequence ID" value="NZ_JAPDIA010000008.1"/>
</dbReference>
<evidence type="ECO:0000256" key="5">
    <source>
        <dbReference type="ARBA" id="ARBA00023136"/>
    </source>
</evidence>
<keyword evidence="3 6" id="KW-0812">Transmembrane</keyword>
<dbReference type="Pfam" id="PF06081">
    <property type="entry name" value="ArAE_1"/>
    <property type="match status" value="1"/>
</dbReference>
<keyword evidence="5 6" id="KW-0472">Membrane</keyword>
<reference evidence="7" key="1">
    <citation type="submission" date="2022-10" db="EMBL/GenBank/DDBJ databases">
        <title>Comparative genomic analysis of Cohnella hashimotonis sp. nov., isolated from the International Space Station.</title>
        <authorList>
            <person name="Simpson A."/>
            <person name="Venkateswaran K."/>
        </authorList>
    </citation>
    <scope>NUCLEOTIDE SEQUENCE</scope>
    <source>
        <strain evidence="7">DSM 28161</strain>
    </source>
</reference>
<evidence type="ECO:0000256" key="3">
    <source>
        <dbReference type="ARBA" id="ARBA00022692"/>
    </source>
</evidence>
<feature type="transmembrane region" description="Helical" evidence="6">
    <location>
        <begin position="86"/>
        <end position="104"/>
    </location>
</feature>
<dbReference type="AlphaFoldDB" id="A0A9X4L3W5"/>
<sequence length="350" mass="37422">MIRNAFLSLRKLGIDLQTIKTALACGLSWVLAEAVMPHSYPYFAPIAAILTLQVTVADSIQKGLYRIVGIVVGIGISLLAGQWLSVNAWTVALVVLAGLAIANGMRLNAQIGAQIGVSALLVLAFGNANGYAAYRILETLLGSAVAVAVNIALVPRDTTREALYAASGLGKRIAAVLRDYDEAVRGNRRLAQVLEEARGLLLLIQRGNEATALARQSLKFVPLGRKRRERVARVSAAMERLEHLSVQARGIARSLIELDEAAMRAPGLVPALLATAECVDRFADTVTDPSPQAYDRLREATEGARGVQLESFGRSMAGADPDRLKLIGSVYADLGRMLTEVVRTEESGNA</sequence>
<dbReference type="Proteomes" id="UP001153404">
    <property type="component" value="Unassembled WGS sequence"/>
</dbReference>
<name>A0A9X4L3W5_9BACL</name>
<feature type="transmembrane region" description="Helical" evidence="6">
    <location>
        <begin position="111"/>
        <end position="128"/>
    </location>
</feature>
<dbReference type="EMBL" id="JAPDIA010000008">
    <property type="protein sequence ID" value="MDG0813279.1"/>
    <property type="molecule type" value="Genomic_DNA"/>
</dbReference>
<feature type="transmembrane region" description="Helical" evidence="6">
    <location>
        <begin position="63"/>
        <end position="80"/>
    </location>
</feature>
<proteinExistence type="predicted"/>
<protein>
    <submittedName>
        <fullName evidence="7">Aromatic acid exporter family protein</fullName>
    </submittedName>
</protein>
<keyword evidence="8" id="KW-1185">Reference proteome</keyword>
<dbReference type="InterPro" id="IPR010343">
    <property type="entry name" value="ArAE_1"/>
</dbReference>
<evidence type="ECO:0000313" key="8">
    <source>
        <dbReference type="Proteomes" id="UP001153404"/>
    </source>
</evidence>
<evidence type="ECO:0000256" key="2">
    <source>
        <dbReference type="ARBA" id="ARBA00022475"/>
    </source>
</evidence>
<keyword evidence="4 6" id="KW-1133">Transmembrane helix</keyword>